<keyword evidence="7" id="KW-0963">Cytoplasm</keyword>
<dbReference type="Gene3D" id="1.20.120.230">
    <property type="entry name" value="Alpha-catenin/vinculin-like"/>
    <property type="match status" value="2"/>
</dbReference>
<keyword evidence="9" id="KW-0130">Cell adhesion</keyword>
<dbReference type="OrthoDB" id="29742at2759"/>
<evidence type="ECO:0000256" key="5">
    <source>
        <dbReference type="ARBA" id="ARBA00014125"/>
    </source>
</evidence>
<proteinExistence type="inferred from homology"/>
<evidence type="ECO:0000256" key="10">
    <source>
        <dbReference type="ARBA" id="ARBA00022949"/>
    </source>
</evidence>
<dbReference type="SUPFAM" id="SSF47220">
    <property type="entry name" value="alpha-catenin/vinculin-like"/>
    <property type="match status" value="2"/>
</dbReference>
<name>A0A7R8WLK1_9CRUS</name>
<dbReference type="GO" id="GO:0051015">
    <property type="term" value="F:actin filament binding"/>
    <property type="evidence" value="ECO:0007669"/>
    <property type="project" value="InterPro"/>
</dbReference>
<dbReference type="GO" id="GO:0005912">
    <property type="term" value="C:adherens junction"/>
    <property type="evidence" value="ECO:0007669"/>
    <property type="project" value="UniProtKB-SubCell"/>
</dbReference>
<dbReference type="InterPro" id="IPR017997">
    <property type="entry name" value="Vinculin"/>
</dbReference>
<evidence type="ECO:0000256" key="4">
    <source>
        <dbReference type="ARBA" id="ARBA00008376"/>
    </source>
</evidence>
<reference evidence="14" key="1">
    <citation type="submission" date="2020-11" db="EMBL/GenBank/DDBJ databases">
        <authorList>
            <person name="Tran Van P."/>
        </authorList>
    </citation>
    <scope>NUCLEOTIDE SEQUENCE</scope>
</reference>
<dbReference type="Gene3D" id="1.20.120.810">
    <property type="entry name" value="Vinculin, Vh2 four-helix bundle"/>
    <property type="match status" value="1"/>
</dbReference>
<keyword evidence="11" id="KW-0472">Membrane</keyword>
<evidence type="ECO:0000256" key="13">
    <source>
        <dbReference type="ARBA" id="ARBA00023212"/>
    </source>
</evidence>
<evidence type="ECO:0000256" key="1">
    <source>
        <dbReference type="ARBA" id="ARBA00004245"/>
    </source>
</evidence>
<dbReference type="PROSITE" id="PS00664">
    <property type="entry name" value="VINCULIN_2"/>
    <property type="match status" value="1"/>
</dbReference>
<keyword evidence="8" id="KW-0677">Repeat</keyword>
<dbReference type="InterPro" id="IPR006077">
    <property type="entry name" value="Vinculin/catenin"/>
</dbReference>
<dbReference type="EMBL" id="OB667513">
    <property type="protein sequence ID" value="CAD7234016.1"/>
    <property type="molecule type" value="Genomic_DNA"/>
</dbReference>
<evidence type="ECO:0000256" key="7">
    <source>
        <dbReference type="ARBA" id="ARBA00022490"/>
    </source>
</evidence>
<keyword evidence="13" id="KW-0206">Cytoskeleton</keyword>
<dbReference type="GO" id="GO:0005198">
    <property type="term" value="F:structural molecule activity"/>
    <property type="evidence" value="ECO:0007669"/>
    <property type="project" value="InterPro"/>
</dbReference>
<accession>A0A7R8WLK1</accession>
<comment type="subcellular location">
    <subcellularLocation>
        <location evidence="3">Cell junction</location>
        <location evidence="3">Adherens junction</location>
    </subcellularLocation>
    <subcellularLocation>
        <location evidence="2">Cell membrane</location>
        <topology evidence="2">Peripheral membrane protein</topology>
        <orientation evidence="2">Cytoplasmic side</orientation>
    </subcellularLocation>
    <subcellularLocation>
        <location evidence="1">Cytoplasm</location>
        <location evidence="1">Cytoskeleton</location>
    </subcellularLocation>
</comment>
<gene>
    <name evidence="14" type="ORF">CTOB1V02_LOCUS11834</name>
</gene>
<evidence type="ECO:0000313" key="14">
    <source>
        <dbReference type="EMBL" id="CAD7234016.1"/>
    </source>
</evidence>
<evidence type="ECO:0000256" key="3">
    <source>
        <dbReference type="ARBA" id="ARBA00004536"/>
    </source>
</evidence>
<evidence type="ECO:0000256" key="9">
    <source>
        <dbReference type="ARBA" id="ARBA00022889"/>
    </source>
</evidence>
<dbReference type="InterPro" id="IPR036723">
    <property type="entry name" value="Alpha-catenin/vinculin-like_sf"/>
</dbReference>
<dbReference type="GO" id="GO:0005886">
    <property type="term" value="C:plasma membrane"/>
    <property type="evidence" value="ECO:0007669"/>
    <property type="project" value="UniProtKB-SubCell"/>
</dbReference>
<evidence type="ECO:0000256" key="12">
    <source>
        <dbReference type="ARBA" id="ARBA00023203"/>
    </source>
</evidence>
<evidence type="ECO:0000256" key="6">
    <source>
        <dbReference type="ARBA" id="ARBA00022475"/>
    </source>
</evidence>
<sequence>MFMKLWSSIWVGDVLARFNSHWVLITVGRETINSSDDPILRQDMPASLHRVEGASRLLEEACRDLKMDPYSVPARKKLIDGARGILQGTSSLLLCFDESEVRKIIRECKKVLDYLAVAEVIETMDDLVKFVQDVSPCLARVSRDVGAREKELTHQVHREILARCLEQVKQLAPILICSMKIFIQIIVQGGKGAEEAAENRNYLAGRMTDEINEIIRVLQLTTYDEDEWALDPLTVMKKAQTAIEGKMQAAHDWLQDPLSVRGGVGEKSLRLILENAERVADRALPPDREAIRKLVGDIRSLTDALGELKSSGQGTSIQ</sequence>
<dbReference type="PANTHER" id="PTHR46180">
    <property type="entry name" value="VINCULIN"/>
    <property type="match status" value="1"/>
</dbReference>
<dbReference type="GO" id="GO:0015629">
    <property type="term" value="C:actin cytoskeleton"/>
    <property type="evidence" value="ECO:0007669"/>
    <property type="project" value="InterPro"/>
</dbReference>
<feature type="non-terminal residue" evidence="14">
    <location>
        <position position="1"/>
    </location>
</feature>
<keyword evidence="10" id="KW-0965">Cell junction</keyword>
<protein>
    <recommendedName>
        <fullName evidence="5">Vinculin</fullName>
    </recommendedName>
</protein>
<comment type="similarity">
    <text evidence="4">Belongs to the vinculin/alpha-catenin family.</text>
</comment>
<dbReference type="AlphaFoldDB" id="A0A7R8WLK1"/>
<organism evidence="14">
    <name type="scientific">Cyprideis torosa</name>
    <dbReference type="NCBI Taxonomy" id="163714"/>
    <lineage>
        <taxon>Eukaryota</taxon>
        <taxon>Metazoa</taxon>
        <taxon>Ecdysozoa</taxon>
        <taxon>Arthropoda</taxon>
        <taxon>Crustacea</taxon>
        <taxon>Oligostraca</taxon>
        <taxon>Ostracoda</taxon>
        <taxon>Podocopa</taxon>
        <taxon>Podocopida</taxon>
        <taxon>Cytherocopina</taxon>
        <taxon>Cytheroidea</taxon>
        <taxon>Cytherideidae</taxon>
        <taxon>Cyprideis</taxon>
    </lineage>
</organism>
<dbReference type="Pfam" id="PF01044">
    <property type="entry name" value="Vinculin"/>
    <property type="match status" value="1"/>
</dbReference>
<evidence type="ECO:0000256" key="11">
    <source>
        <dbReference type="ARBA" id="ARBA00023136"/>
    </source>
</evidence>
<keyword evidence="6" id="KW-1003">Cell membrane</keyword>
<evidence type="ECO:0000256" key="2">
    <source>
        <dbReference type="ARBA" id="ARBA00004413"/>
    </source>
</evidence>
<dbReference type="InterPro" id="IPR000633">
    <property type="entry name" value="Vinculin_CS"/>
</dbReference>
<dbReference type="GO" id="GO:0007155">
    <property type="term" value="P:cell adhesion"/>
    <property type="evidence" value="ECO:0007669"/>
    <property type="project" value="UniProtKB-KW"/>
</dbReference>
<evidence type="ECO:0000256" key="8">
    <source>
        <dbReference type="ARBA" id="ARBA00022737"/>
    </source>
</evidence>
<keyword evidence="12" id="KW-0009">Actin-binding</keyword>